<evidence type="ECO:0000256" key="8">
    <source>
        <dbReference type="PIRSR" id="PIRSR602402-1"/>
    </source>
</evidence>
<gene>
    <name evidence="10" type="ORF">B0T14DRAFT_554216</name>
</gene>
<dbReference type="InterPro" id="IPR002974">
    <property type="entry name" value="Cyt_P450_E_CYP52_ascomycetes"/>
</dbReference>
<dbReference type="InterPro" id="IPR001128">
    <property type="entry name" value="Cyt_P450"/>
</dbReference>
<dbReference type="GO" id="GO:0016712">
    <property type="term" value="F:oxidoreductase activity, acting on paired donors, with incorporation or reduction of molecular oxygen, reduced flavin or flavoprotein as one donor, and incorporation of one atom of oxygen"/>
    <property type="evidence" value="ECO:0007669"/>
    <property type="project" value="InterPro"/>
</dbReference>
<evidence type="ECO:0000313" key="11">
    <source>
        <dbReference type="Proteomes" id="UP001175000"/>
    </source>
</evidence>
<dbReference type="PROSITE" id="PS00086">
    <property type="entry name" value="CYTOCHROME_P450"/>
    <property type="match status" value="1"/>
</dbReference>
<accession>A0AA39WZ79</accession>
<keyword evidence="7 9" id="KW-0503">Monooxygenase</keyword>
<dbReference type="Gene3D" id="1.10.630.10">
    <property type="entry name" value="Cytochrome P450"/>
    <property type="match status" value="1"/>
</dbReference>
<keyword evidence="6 8" id="KW-0408">Iron</keyword>
<comment type="similarity">
    <text evidence="2 9">Belongs to the cytochrome P450 family.</text>
</comment>
<keyword evidence="3 8" id="KW-0349">Heme</keyword>
<reference evidence="10" key="1">
    <citation type="submission" date="2023-06" db="EMBL/GenBank/DDBJ databases">
        <title>Genome-scale phylogeny and comparative genomics of the fungal order Sordariales.</title>
        <authorList>
            <consortium name="Lawrence Berkeley National Laboratory"/>
            <person name="Hensen N."/>
            <person name="Bonometti L."/>
            <person name="Westerberg I."/>
            <person name="Brannstrom I.O."/>
            <person name="Guillou S."/>
            <person name="Cros-Aarteil S."/>
            <person name="Calhoun S."/>
            <person name="Haridas S."/>
            <person name="Kuo A."/>
            <person name="Mondo S."/>
            <person name="Pangilinan J."/>
            <person name="Riley R."/>
            <person name="Labutti K."/>
            <person name="Andreopoulos B."/>
            <person name="Lipzen A."/>
            <person name="Chen C."/>
            <person name="Yanf M."/>
            <person name="Daum C."/>
            <person name="Ng V."/>
            <person name="Clum A."/>
            <person name="Steindorff A."/>
            <person name="Ohm R."/>
            <person name="Martin F."/>
            <person name="Silar P."/>
            <person name="Natvig D."/>
            <person name="Lalanne C."/>
            <person name="Gautier V."/>
            <person name="Ament-Velasquez S.L."/>
            <person name="Kruys A."/>
            <person name="Hutchinson M.I."/>
            <person name="Powell A.J."/>
            <person name="Barry K."/>
            <person name="Miller A.N."/>
            <person name="Grigoriev I.V."/>
            <person name="Debuchy R."/>
            <person name="Gladieux P."/>
            <person name="Thoren M.H."/>
            <person name="Johannesson H."/>
        </authorList>
    </citation>
    <scope>NUCLEOTIDE SEQUENCE</scope>
    <source>
        <strain evidence="10">CBS 606.72</strain>
    </source>
</reference>
<feature type="binding site" description="axial binding residue" evidence="8">
    <location>
        <position position="452"/>
    </location>
    <ligand>
        <name>heme</name>
        <dbReference type="ChEBI" id="CHEBI:30413"/>
    </ligand>
    <ligandPart>
        <name>Fe</name>
        <dbReference type="ChEBI" id="CHEBI:18248"/>
    </ligandPart>
</feature>
<sequence>MKIATLTVALLFGVILQRYWSSRRRQKALDAIARQHGCLDAPLIENQRPMGVDRLEQIFRASAESRLMELFLFHFRQTGYTLKQIFLLTPAYGTLDPANIEAILSTKFEDWSFGPRRDIAFPMFGDGIFTQEGEAWKHSRLMLRPQLTHRQYEDLELFDSPIKDLLDSLPQSGGVVDLQPLFFRFTLDVTTAFLFGESVRSLKSFPGSPEQTFAAAFDLAQSYVIQRFRLLDLYWLIGGRKFREACRQVNEFADKVIDQNLEDTVWEEENTKTGRYVFLRAAAKSFPNRAALRGQIVNILAAGRDTTACLLSWTFFLLVRHPKSMQKVRAEISSVRDVKSLKRDDLRNLKYLQNVLKEVLRLYPSVPVNTRTAVNTTILPMGGGPDRKSPILIPAGTAVAFSIYAMHRRPDLYGLDAELFRPERWDEDLPLFEDRTNTSFGYLPFSGGPRVCLGMIRVDFALTEAAYAIVRIFQRYPEITLPEGEKVEVVGNEKQTATLVLQITDGCNVKLG</sequence>
<comment type="cofactor">
    <cofactor evidence="1 8">
        <name>heme</name>
        <dbReference type="ChEBI" id="CHEBI:30413"/>
    </cofactor>
</comment>
<dbReference type="Pfam" id="PF00067">
    <property type="entry name" value="p450"/>
    <property type="match status" value="1"/>
</dbReference>
<dbReference type="GO" id="GO:0020037">
    <property type="term" value="F:heme binding"/>
    <property type="evidence" value="ECO:0007669"/>
    <property type="project" value="InterPro"/>
</dbReference>
<dbReference type="GO" id="GO:0005506">
    <property type="term" value="F:iron ion binding"/>
    <property type="evidence" value="ECO:0007669"/>
    <property type="project" value="InterPro"/>
</dbReference>
<comment type="caution">
    <text evidence="10">The sequence shown here is derived from an EMBL/GenBank/DDBJ whole genome shotgun (WGS) entry which is preliminary data.</text>
</comment>
<evidence type="ECO:0000256" key="1">
    <source>
        <dbReference type="ARBA" id="ARBA00001971"/>
    </source>
</evidence>
<dbReference type="PRINTS" id="PR00464">
    <property type="entry name" value="EP450II"/>
</dbReference>
<dbReference type="AlphaFoldDB" id="A0AA39WZ79"/>
<protein>
    <submittedName>
        <fullName evidence="10">Cytochrome P450 alkane hydroxylase</fullName>
    </submittedName>
</protein>
<evidence type="ECO:0000256" key="5">
    <source>
        <dbReference type="ARBA" id="ARBA00023002"/>
    </source>
</evidence>
<evidence type="ECO:0000256" key="3">
    <source>
        <dbReference type="ARBA" id="ARBA00022617"/>
    </source>
</evidence>
<evidence type="ECO:0000256" key="6">
    <source>
        <dbReference type="ARBA" id="ARBA00023004"/>
    </source>
</evidence>
<organism evidence="10 11">
    <name type="scientific">Immersiella caudata</name>
    <dbReference type="NCBI Taxonomy" id="314043"/>
    <lineage>
        <taxon>Eukaryota</taxon>
        <taxon>Fungi</taxon>
        <taxon>Dikarya</taxon>
        <taxon>Ascomycota</taxon>
        <taxon>Pezizomycotina</taxon>
        <taxon>Sordariomycetes</taxon>
        <taxon>Sordariomycetidae</taxon>
        <taxon>Sordariales</taxon>
        <taxon>Lasiosphaeriaceae</taxon>
        <taxon>Immersiella</taxon>
    </lineage>
</organism>
<dbReference type="PRINTS" id="PR01239">
    <property type="entry name" value="EP450IICYP52"/>
</dbReference>
<evidence type="ECO:0000256" key="9">
    <source>
        <dbReference type="RuleBase" id="RU000461"/>
    </source>
</evidence>
<dbReference type="SUPFAM" id="SSF48264">
    <property type="entry name" value="Cytochrome P450"/>
    <property type="match status" value="1"/>
</dbReference>
<evidence type="ECO:0000256" key="2">
    <source>
        <dbReference type="ARBA" id="ARBA00010617"/>
    </source>
</evidence>
<evidence type="ECO:0000256" key="7">
    <source>
        <dbReference type="ARBA" id="ARBA00023033"/>
    </source>
</evidence>
<proteinExistence type="inferred from homology"/>
<dbReference type="InterPro" id="IPR002402">
    <property type="entry name" value="Cyt_P450_E_grp-II"/>
</dbReference>
<dbReference type="EMBL" id="JAULSU010000003">
    <property type="protein sequence ID" value="KAK0624325.1"/>
    <property type="molecule type" value="Genomic_DNA"/>
</dbReference>
<dbReference type="PANTHER" id="PTHR24287">
    <property type="entry name" value="P450, PUTATIVE (EUROFUNG)-RELATED"/>
    <property type="match status" value="1"/>
</dbReference>
<name>A0AA39WZ79_9PEZI</name>
<dbReference type="InterPro" id="IPR017972">
    <property type="entry name" value="Cyt_P450_CS"/>
</dbReference>
<keyword evidence="11" id="KW-1185">Reference proteome</keyword>
<dbReference type="InterPro" id="IPR047146">
    <property type="entry name" value="Cyt_P450_E_CYP52_fungi"/>
</dbReference>
<evidence type="ECO:0000313" key="10">
    <source>
        <dbReference type="EMBL" id="KAK0624325.1"/>
    </source>
</evidence>
<dbReference type="InterPro" id="IPR036396">
    <property type="entry name" value="Cyt_P450_sf"/>
</dbReference>
<dbReference type="CDD" id="cd11063">
    <property type="entry name" value="CYP52"/>
    <property type="match status" value="1"/>
</dbReference>
<keyword evidence="5 9" id="KW-0560">Oxidoreductase</keyword>
<dbReference type="PANTHER" id="PTHR24287:SF18">
    <property type="entry name" value="CYTOCHROME P450 MONOOXYGENASE APDE-RELATED"/>
    <property type="match status" value="1"/>
</dbReference>
<dbReference type="PRINTS" id="PR00385">
    <property type="entry name" value="P450"/>
</dbReference>
<keyword evidence="4 8" id="KW-0479">Metal-binding</keyword>
<dbReference type="Proteomes" id="UP001175000">
    <property type="component" value="Unassembled WGS sequence"/>
</dbReference>
<evidence type="ECO:0000256" key="4">
    <source>
        <dbReference type="ARBA" id="ARBA00022723"/>
    </source>
</evidence>